<dbReference type="PROSITE" id="PS50878">
    <property type="entry name" value="RT_POL"/>
    <property type="match status" value="1"/>
</dbReference>
<dbReference type="Proteomes" id="UP001148838">
    <property type="component" value="Unassembled WGS sequence"/>
</dbReference>
<dbReference type="PANTHER" id="PTHR47027">
    <property type="entry name" value="REVERSE TRANSCRIPTASE DOMAIN-CONTAINING PROTEIN"/>
    <property type="match status" value="1"/>
</dbReference>
<accession>A0ABQ8SQL5</accession>
<gene>
    <name evidence="2" type="ORF">ANN_18616</name>
</gene>
<name>A0ABQ8SQL5_PERAM</name>
<comment type="caution">
    <text evidence="2">The sequence shown here is derived from an EMBL/GenBank/DDBJ whole genome shotgun (WGS) entry which is preliminary data.</text>
</comment>
<reference evidence="2 3" key="1">
    <citation type="journal article" date="2022" name="Allergy">
        <title>Genome assembly and annotation of Periplaneta americana reveal a comprehensive cockroach allergen profile.</title>
        <authorList>
            <person name="Wang L."/>
            <person name="Xiong Q."/>
            <person name="Saelim N."/>
            <person name="Wang L."/>
            <person name="Nong W."/>
            <person name="Wan A.T."/>
            <person name="Shi M."/>
            <person name="Liu X."/>
            <person name="Cao Q."/>
            <person name="Hui J.H.L."/>
            <person name="Sookrung N."/>
            <person name="Leung T.F."/>
            <person name="Tungtrongchitr A."/>
            <person name="Tsui S.K.W."/>
        </authorList>
    </citation>
    <scope>NUCLEOTIDE SEQUENCE [LARGE SCALE GENOMIC DNA]</scope>
    <source>
        <strain evidence="2">PWHHKU_190912</strain>
    </source>
</reference>
<evidence type="ECO:0000313" key="3">
    <source>
        <dbReference type="Proteomes" id="UP001148838"/>
    </source>
</evidence>
<dbReference type="PANTHER" id="PTHR47027:SF29">
    <property type="entry name" value="C2H2-TYPE DOMAIN-CONTAINING PROTEIN"/>
    <property type="match status" value="1"/>
</dbReference>
<organism evidence="2 3">
    <name type="scientific">Periplaneta americana</name>
    <name type="common">American cockroach</name>
    <name type="synonym">Blatta americana</name>
    <dbReference type="NCBI Taxonomy" id="6978"/>
    <lineage>
        <taxon>Eukaryota</taxon>
        <taxon>Metazoa</taxon>
        <taxon>Ecdysozoa</taxon>
        <taxon>Arthropoda</taxon>
        <taxon>Hexapoda</taxon>
        <taxon>Insecta</taxon>
        <taxon>Pterygota</taxon>
        <taxon>Neoptera</taxon>
        <taxon>Polyneoptera</taxon>
        <taxon>Dictyoptera</taxon>
        <taxon>Blattodea</taxon>
        <taxon>Blattoidea</taxon>
        <taxon>Blattidae</taxon>
        <taxon>Blattinae</taxon>
        <taxon>Periplaneta</taxon>
    </lineage>
</organism>
<dbReference type="Pfam" id="PF00078">
    <property type="entry name" value="RVT_1"/>
    <property type="match status" value="1"/>
</dbReference>
<dbReference type="InterPro" id="IPR043128">
    <property type="entry name" value="Rev_trsase/Diguanyl_cyclase"/>
</dbReference>
<protein>
    <recommendedName>
        <fullName evidence="1">Reverse transcriptase domain-containing protein</fullName>
    </recommendedName>
</protein>
<evidence type="ECO:0000259" key="1">
    <source>
        <dbReference type="PROSITE" id="PS50878"/>
    </source>
</evidence>
<proteinExistence type="predicted"/>
<dbReference type="InterPro" id="IPR043502">
    <property type="entry name" value="DNA/RNA_pol_sf"/>
</dbReference>
<feature type="domain" description="Reverse transcriptase" evidence="1">
    <location>
        <begin position="1"/>
        <end position="276"/>
    </location>
</feature>
<dbReference type="SUPFAM" id="SSF56672">
    <property type="entry name" value="DNA/RNA polymerases"/>
    <property type="match status" value="1"/>
</dbReference>
<dbReference type="Gene3D" id="3.30.70.270">
    <property type="match status" value="1"/>
</dbReference>
<sequence length="445" mass="51499">MSAEQLKAHTSSCIEHFPKLGEFLHLRSYVKRRGDDTKEYSMLLELNNSCEQYGMKINANKTKTMVLRKKNKEASSDFIAPIADDDEILEKKWEYKGTVHQLFIDFKKAYDSVKREVSYNILIEFGITKKLVRLIKMCLGETYSRVRIGQFLSDAFPIHYGLKQGDALSPLLFNFALEYPIRKVQDNRQGLEMNGLHQLLVYADDVNMLGENLQTIRENTEILLEVSKAIGLEINPEKTKYMIMSRDQNIVRNGTIKIGDISFEEVEKFKYLGATVTNTNDIREEIKRRINMGNSCYYSVEKLLSCSLLSKNLKVRIYKIVILPVVLYGCETWTLTLKDEQRLRVFENKTRHFTIKDEMHASHGLTAEKLPLDVSCASSMQQVSQLLWSLFRIRILFVQYLEYCKPNEFGQFMQFQKKLLSIEDSDFAGTLTSPSFGNETRVVLV</sequence>
<keyword evidence="3" id="KW-1185">Reference proteome</keyword>
<dbReference type="EMBL" id="JAJSOF020000023">
    <property type="protein sequence ID" value="KAJ4435992.1"/>
    <property type="molecule type" value="Genomic_DNA"/>
</dbReference>
<evidence type="ECO:0000313" key="2">
    <source>
        <dbReference type="EMBL" id="KAJ4435992.1"/>
    </source>
</evidence>
<dbReference type="InterPro" id="IPR000477">
    <property type="entry name" value="RT_dom"/>
</dbReference>